<comment type="caution">
    <text evidence="1">The sequence shown here is derived from an EMBL/GenBank/DDBJ whole genome shotgun (WGS) entry which is preliminary data.</text>
</comment>
<accession>A0ACC6PK16</accession>
<protein>
    <submittedName>
        <fullName evidence="1">ABC transporter ATP-binding protein</fullName>
    </submittedName>
</protein>
<organism evidence="1 2">
    <name type="scientific">Saccharibacillus sacchari</name>
    <dbReference type="NCBI Taxonomy" id="456493"/>
    <lineage>
        <taxon>Bacteria</taxon>
        <taxon>Bacillati</taxon>
        <taxon>Bacillota</taxon>
        <taxon>Bacilli</taxon>
        <taxon>Bacillales</taxon>
        <taxon>Paenibacillaceae</taxon>
        <taxon>Saccharibacillus</taxon>
    </lineage>
</organism>
<gene>
    <name evidence="1" type="ORF">WKI47_25750</name>
</gene>
<keyword evidence="1" id="KW-0547">Nucleotide-binding</keyword>
<evidence type="ECO:0000313" key="1">
    <source>
        <dbReference type="EMBL" id="MEJ8307324.1"/>
    </source>
</evidence>
<dbReference type="Proteomes" id="UP001380953">
    <property type="component" value="Unassembled WGS sequence"/>
</dbReference>
<proteinExistence type="predicted"/>
<sequence length="232" mass="25960">MNIIEIENLNKIFKTRQNHFQALNDLSLTIAKGEMIAIMGTSGSGKTTLLNILGCIDHASSGSYRLNQKLIEGKSLQALASIRNRDLGFVMQDFALVDHYSVQKNVLLPLNYLKDHKLRKERAARLPALLEKLHIRHKQIEKVMNLSGGQKQRVAIARALINEPEVILADEPTGALDQKTSQEIIQLLRAINQEGKTIVIVTHDPNIAACCDRMVRIEDGRIIEDTKLILSV</sequence>
<name>A0ACC6PK16_9BACL</name>
<keyword evidence="1" id="KW-0067">ATP-binding</keyword>
<evidence type="ECO:0000313" key="2">
    <source>
        <dbReference type="Proteomes" id="UP001380953"/>
    </source>
</evidence>
<keyword evidence="2" id="KW-1185">Reference proteome</keyword>
<dbReference type="EMBL" id="JBBKAR010000066">
    <property type="protein sequence ID" value="MEJ8307324.1"/>
    <property type="molecule type" value="Genomic_DNA"/>
</dbReference>
<reference evidence="1" key="1">
    <citation type="submission" date="2024-03" db="EMBL/GenBank/DDBJ databases">
        <title>Whole genome sequecning of epiphytes from Marcgravia umbellata leaves.</title>
        <authorList>
            <person name="Kumar G."/>
            <person name="Savka M.A."/>
        </authorList>
    </citation>
    <scope>NUCLEOTIDE SEQUENCE</scope>
    <source>
        <strain evidence="1">RIT_BL5</strain>
    </source>
</reference>